<feature type="transmembrane region" description="Helical" evidence="12">
    <location>
        <begin position="464"/>
        <end position="481"/>
    </location>
</feature>
<gene>
    <name evidence="13" type="primary">slc5a8_1</name>
    <name evidence="13" type="ORF">Bhyg_12364</name>
</gene>
<evidence type="ECO:0000256" key="2">
    <source>
        <dbReference type="ARBA" id="ARBA00006434"/>
    </source>
</evidence>
<keyword evidence="10" id="KW-0739">Sodium transport</keyword>
<feature type="transmembrane region" description="Helical" evidence="12">
    <location>
        <begin position="25"/>
        <end position="44"/>
    </location>
</feature>
<evidence type="ECO:0000256" key="11">
    <source>
        <dbReference type="RuleBase" id="RU362091"/>
    </source>
</evidence>
<dbReference type="InterPro" id="IPR051163">
    <property type="entry name" value="Sodium:Solute_Symporter_SSF"/>
</dbReference>
<evidence type="ECO:0000256" key="4">
    <source>
        <dbReference type="ARBA" id="ARBA00022475"/>
    </source>
</evidence>
<evidence type="ECO:0000256" key="5">
    <source>
        <dbReference type="ARBA" id="ARBA00022692"/>
    </source>
</evidence>
<feature type="transmembrane region" description="Helical" evidence="12">
    <location>
        <begin position="208"/>
        <end position="227"/>
    </location>
</feature>
<keyword evidence="6 12" id="KW-1133">Transmembrane helix</keyword>
<feature type="transmembrane region" description="Helical" evidence="12">
    <location>
        <begin position="76"/>
        <end position="101"/>
    </location>
</feature>
<dbReference type="Proteomes" id="UP001151699">
    <property type="component" value="Chromosome X"/>
</dbReference>
<evidence type="ECO:0000313" key="14">
    <source>
        <dbReference type="Proteomes" id="UP001151699"/>
    </source>
</evidence>
<evidence type="ECO:0000256" key="7">
    <source>
        <dbReference type="ARBA" id="ARBA00023053"/>
    </source>
</evidence>
<dbReference type="EMBL" id="WJQU01000003">
    <property type="protein sequence ID" value="KAJ6639617.1"/>
    <property type="molecule type" value="Genomic_DNA"/>
</dbReference>
<evidence type="ECO:0000256" key="6">
    <source>
        <dbReference type="ARBA" id="ARBA00022989"/>
    </source>
</evidence>
<feature type="transmembrane region" description="Helical" evidence="12">
    <location>
        <begin position="301"/>
        <end position="327"/>
    </location>
</feature>
<evidence type="ECO:0000256" key="12">
    <source>
        <dbReference type="SAM" id="Phobius"/>
    </source>
</evidence>
<feature type="transmembrane region" description="Helical" evidence="12">
    <location>
        <begin position="151"/>
        <end position="176"/>
    </location>
</feature>
<feature type="transmembrane region" description="Helical" evidence="12">
    <location>
        <begin position="538"/>
        <end position="560"/>
    </location>
</feature>
<keyword evidence="7" id="KW-0915">Sodium</keyword>
<keyword evidence="9 12" id="KW-0472">Membrane</keyword>
<name>A0A9Q0S0C4_9DIPT</name>
<evidence type="ECO:0000256" key="10">
    <source>
        <dbReference type="ARBA" id="ARBA00023201"/>
    </source>
</evidence>
<organism evidence="13 14">
    <name type="scientific">Pseudolycoriella hygida</name>
    <dbReference type="NCBI Taxonomy" id="35572"/>
    <lineage>
        <taxon>Eukaryota</taxon>
        <taxon>Metazoa</taxon>
        <taxon>Ecdysozoa</taxon>
        <taxon>Arthropoda</taxon>
        <taxon>Hexapoda</taxon>
        <taxon>Insecta</taxon>
        <taxon>Pterygota</taxon>
        <taxon>Neoptera</taxon>
        <taxon>Endopterygota</taxon>
        <taxon>Diptera</taxon>
        <taxon>Nematocera</taxon>
        <taxon>Sciaroidea</taxon>
        <taxon>Sciaridae</taxon>
        <taxon>Pseudolycoriella</taxon>
    </lineage>
</organism>
<keyword evidence="14" id="KW-1185">Reference proteome</keyword>
<dbReference type="GO" id="GO:0005886">
    <property type="term" value="C:plasma membrane"/>
    <property type="evidence" value="ECO:0007669"/>
    <property type="project" value="UniProtKB-SubCell"/>
</dbReference>
<dbReference type="Pfam" id="PF00474">
    <property type="entry name" value="SSF"/>
    <property type="match status" value="1"/>
</dbReference>
<dbReference type="OrthoDB" id="6132759at2759"/>
<protein>
    <submittedName>
        <fullName evidence="13">Sodium-coupled monocarboxylate transporter 1</fullName>
    </submittedName>
</protein>
<keyword evidence="4" id="KW-1003">Cell membrane</keyword>
<accession>A0A9Q0S0C4</accession>
<keyword evidence="5 12" id="KW-0812">Transmembrane</keyword>
<dbReference type="AlphaFoldDB" id="A0A9Q0S0C4"/>
<evidence type="ECO:0000313" key="13">
    <source>
        <dbReference type="EMBL" id="KAJ6639617.1"/>
    </source>
</evidence>
<comment type="similarity">
    <text evidence="2 11">Belongs to the sodium:solute symporter (SSF) (TC 2.A.21) family.</text>
</comment>
<dbReference type="CDD" id="cd11492">
    <property type="entry name" value="SLC5sbd_NIS-SMVT"/>
    <property type="match status" value="1"/>
</dbReference>
<comment type="subcellular location">
    <subcellularLocation>
        <location evidence="1">Cell membrane</location>
        <topology evidence="1">Multi-pass membrane protein</topology>
    </subcellularLocation>
</comment>
<proteinExistence type="inferred from homology"/>
<feature type="transmembrane region" description="Helical" evidence="12">
    <location>
        <begin position="432"/>
        <end position="457"/>
    </location>
</feature>
<dbReference type="NCBIfam" id="TIGR00813">
    <property type="entry name" value="sss"/>
    <property type="match status" value="1"/>
</dbReference>
<dbReference type="GO" id="GO:0015293">
    <property type="term" value="F:symporter activity"/>
    <property type="evidence" value="ECO:0007669"/>
    <property type="project" value="TreeGrafter"/>
</dbReference>
<feature type="transmembrane region" description="Helical" evidence="12">
    <location>
        <begin position="182"/>
        <end position="201"/>
    </location>
</feature>
<sequence>MSIMNGKVSVNDLRKSLQHFDWPDYVVFLMMLGGSAVIGIYFGFVEKKSKTKSFSSEHHESEAAQEYLMGGRKMSVIPVAVSLVASWISGISLLGLATEIYLYGTSYIFIIISLFISSAVIHYIFLPVFYNLQLTSVYEYLEIRFDKRVRLLGSILYAIATLAYLPVVIYVPALAFNQATGVNIHIVTPFVCAVCIFYTSVGGLKAVVWTDCLQTVAMLLSMVVIIIKGTSDISGFQAVWTRNHEGDRLNYPELTLDLTERHSVLSLLIGGVTFHIYTCGMGQEMIQRYVSLPTQKDANKALLVFTILMGLFVIICCYNGLLAYAYYAGCDPLTTKLINAADQLLPLLLMNVLGSYRGMPGLFIAGIFSAALSTLSTCLNSMAAIVLEDFVKPFARTPLSEKLTNYLMRGTVLVIGVISVCLVFVVERMGTVLQLSITLSGMTGGPIFGMFTIGFMCPWVKQRGAFVGGIVSLAAMVWMLISAQHAMASGELTFAVRPLTTDNCSYTFPSHLSTTKQESYAASNAEEESAIPIHHMSYLFYPIFGAAISIIVSSLISLAFKEQSKNKLSPTLFSPFVRKYLYSTVSPTDEFETKDTQL</sequence>
<dbReference type="PANTHER" id="PTHR42985">
    <property type="entry name" value="SODIUM-COUPLED MONOCARBOXYLATE TRANSPORTER"/>
    <property type="match status" value="1"/>
</dbReference>
<dbReference type="InterPro" id="IPR038377">
    <property type="entry name" value="Na/Glc_symporter_sf"/>
</dbReference>
<feature type="transmembrane region" description="Helical" evidence="12">
    <location>
        <begin position="107"/>
        <end position="130"/>
    </location>
</feature>
<evidence type="ECO:0000256" key="3">
    <source>
        <dbReference type="ARBA" id="ARBA00022448"/>
    </source>
</evidence>
<feature type="transmembrane region" description="Helical" evidence="12">
    <location>
        <begin position="406"/>
        <end position="426"/>
    </location>
</feature>
<feature type="transmembrane region" description="Helical" evidence="12">
    <location>
        <begin position="262"/>
        <end position="280"/>
    </location>
</feature>
<evidence type="ECO:0000256" key="9">
    <source>
        <dbReference type="ARBA" id="ARBA00023136"/>
    </source>
</evidence>
<keyword evidence="3" id="KW-0813">Transport</keyword>
<comment type="caution">
    <text evidence="13">The sequence shown here is derived from an EMBL/GenBank/DDBJ whole genome shotgun (WGS) entry which is preliminary data.</text>
</comment>
<evidence type="ECO:0000256" key="1">
    <source>
        <dbReference type="ARBA" id="ARBA00004651"/>
    </source>
</evidence>
<dbReference type="PANTHER" id="PTHR42985:SF5">
    <property type="entry name" value="FI02094P-RELATED"/>
    <property type="match status" value="1"/>
</dbReference>
<dbReference type="InterPro" id="IPR001734">
    <property type="entry name" value="Na/solute_symporter"/>
</dbReference>
<dbReference type="Gene3D" id="1.20.1730.10">
    <property type="entry name" value="Sodium/glucose cotransporter"/>
    <property type="match status" value="1"/>
</dbReference>
<reference evidence="13" key="1">
    <citation type="submission" date="2022-07" db="EMBL/GenBank/DDBJ databases">
        <authorList>
            <person name="Trinca V."/>
            <person name="Uliana J.V.C."/>
            <person name="Torres T.T."/>
            <person name="Ward R.J."/>
            <person name="Monesi N."/>
        </authorList>
    </citation>
    <scope>NUCLEOTIDE SEQUENCE</scope>
    <source>
        <strain evidence="13">HSMRA1968</strain>
        <tissue evidence="13">Whole embryos</tissue>
    </source>
</reference>
<dbReference type="PROSITE" id="PS50283">
    <property type="entry name" value="NA_SOLUT_SYMP_3"/>
    <property type="match status" value="1"/>
</dbReference>
<dbReference type="GO" id="GO:0006814">
    <property type="term" value="P:sodium ion transport"/>
    <property type="evidence" value="ECO:0007669"/>
    <property type="project" value="UniProtKB-KW"/>
</dbReference>
<keyword evidence="8" id="KW-0406">Ion transport</keyword>
<feature type="transmembrane region" description="Helical" evidence="12">
    <location>
        <begin position="362"/>
        <end position="386"/>
    </location>
</feature>
<evidence type="ECO:0000256" key="8">
    <source>
        <dbReference type="ARBA" id="ARBA00023065"/>
    </source>
</evidence>